<evidence type="ECO:0000256" key="6">
    <source>
        <dbReference type="ARBA" id="ARBA00022777"/>
    </source>
</evidence>
<dbReference type="Pfam" id="PF02518">
    <property type="entry name" value="HATPase_c"/>
    <property type="match status" value="1"/>
</dbReference>
<dbReference type="EMBL" id="QTTT01000001">
    <property type="protein sequence ID" value="REE97570.1"/>
    <property type="molecule type" value="Genomic_DNA"/>
</dbReference>
<name>A0A3D9SSW4_9ACTN</name>
<feature type="domain" description="Signal transduction histidine kinase subgroup 3 dimerisation and phosphoacceptor" evidence="10">
    <location>
        <begin position="113"/>
        <end position="174"/>
    </location>
</feature>
<evidence type="ECO:0000256" key="5">
    <source>
        <dbReference type="ARBA" id="ARBA00022741"/>
    </source>
</evidence>
<dbReference type="GO" id="GO:0005524">
    <property type="term" value="F:ATP binding"/>
    <property type="evidence" value="ECO:0007669"/>
    <property type="project" value="UniProtKB-KW"/>
</dbReference>
<keyword evidence="4" id="KW-0808">Transferase</keyword>
<dbReference type="Gene3D" id="3.30.565.10">
    <property type="entry name" value="Histidine kinase-like ATPase, C-terminal domain"/>
    <property type="match status" value="1"/>
</dbReference>
<evidence type="ECO:0000259" key="9">
    <source>
        <dbReference type="Pfam" id="PF02518"/>
    </source>
</evidence>
<proteinExistence type="predicted"/>
<dbReference type="AlphaFoldDB" id="A0A3D9SSW4"/>
<dbReference type="EC" id="2.7.13.3" evidence="2"/>
<keyword evidence="6 11" id="KW-0418">Kinase</keyword>
<dbReference type="SUPFAM" id="SSF55874">
    <property type="entry name" value="ATPase domain of HSP90 chaperone/DNA topoisomerase II/histidine kinase"/>
    <property type="match status" value="1"/>
</dbReference>
<dbReference type="InterPro" id="IPR003594">
    <property type="entry name" value="HATPase_dom"/>
</dbReference>
<organism evidence="11 12">
    <name type="scientific">Thermomonospora umbrina</name>
    <dbReference type="NCBI Taxonomy" id="111806"/>
    <lineage>
        <taxon>Bacteria</taxon>
        <taxon>Bacillati</taxon>
        <taxon>Actinomycetota</taxon>
        <taxon>Actinomycetes</taxon>
        <taxon>Streptosporangiales</taxon>
        <taxon>Thermomonosporaceae</taxon>
        <taxon>Thermomonospora</taxon>
    </lineage>
</organism>
<sequence>MSSAQGPYSLVRMNETRARQGFRECRRILRADPFGTRLTCGIAGRMTPCRLLNIHRNLLCMEGGFGGRTTASEELCRLCCGLLLGLLAGTVAARVVRSRRDRRCGGCVAVQQERRRIAQELHDVIGHGLVVIAMHSRRLPPVAPQALPLAALIDDTAQATLRDLRRVVGVLRGTEGAAAPAPAPNECSLRARLADVVGRLPGAQAVTVRVTGKEGPLPAGTEDMALQIVQESLTNALKYGGGPLTVEIGYRRDRLTVTVTNRPPRALAEAPPRLPAPFSGGQGLTGLRERVTAQGGTFLSGPRSDGGFVVHARLPLVGTPRHPRTGVGQSRETA</sequence>
<feature type="domain" description="Histidine kinase/HSP90-like ATPase" evidence="9">
    <location>
        <begin position="222"/>
        <end position="316"/>
    </location>
</feature>
<evidence type="ECO:0000313" key="12">
    <source>
        <dbReference type="Proteomes" id="UP000256661"/>
    </source>
</evidence>
<dbReference type="Proteomes" id="UP000256661">
    <property type="component" value="Unassembled WGS sequence"/>
</dbReference>
<dbReference type="GO" id="GO:0046983">
    <property type="term" value="F:protein dimerization activity"/>
    <property type="evidence" value="ECO:0007669"/>
    <property type="project" value="InterPro"/>
</dbReference>
<comment type="catalytic activity">
    <reaction evidence="1">
        <text>ATP + protein L-histidine = ADP + protein N-phospho-L-histidine.</text>
        <dbReference type="EC" id="2.7.13.3"/>
    </reaction>
</comment>
<evidence type="ECO:0000256" key="3">
    <source>
        <dbReference type="ARBA" id="ARBA00022553"/>
    </source>
</evidence>
<dbReference type="OrthoDB" id="227596at2"/>
<keyword evidence="5" id="KW-0547">Nucleotide-binding</keyword>
<keyword evidence="8" id="KW-0902">Two-component regulatory system</keyword>
<keyword evidence="12" id="KW-1185">Reference proteome</keyword>
<protein>
    <recommendedName>
        <fullName evidence="2">histidine kinase</fullName>
        <ecNumber evidence="2">2.7.13.3</ecNumber>
    </recommendedName>
</protein>
<keyword evidence="3" id="KW-0597">Phosphoprotein</keyword>
<evidence type="ECO:0000256" key="1">
    <source>
        <dbReference type="ARBA" id="ARBA00000085"/>
    </source>
</evidence>
<dbReference type="GO" id="GO:0016020">
    <property type="term" value="C:membrane"/>
    <property type="evidence" value="ECO:0007669"/>
    <property type="project" value="InterPro"/>
</dbReference>
<evidence type="ECO:0000256" key="2">
    <source>
        <dbReference type="ARBA" id="ARBA00012438"/>
    </source>
</evidence>
<reference evidence="11 12" key="1">
    <citation type="submission" date="2018-08" db="EMBL/GenBank/DDBJ databases">
        <title>Sequencing the genomes of 1000 actinobacteria strains.</title>
        <authorList>
            <person name="Klenk H.-P."/>
        </authorList>
    </citation>
    <scope>NUCLEOTIDE SEQUENCE [LARGE SCALE GENOMIC DNA]</scope>
    <source>
        <strain evidence="11 12">DSM 43927</strain>
    </source>
</reference>
<dbReference type="InterPro" id="IPR011712">
    <property type="entry name" value="Sig_transdc_His_kin_sub3_dim/P"/>
</dbReference>
<accession>A0A3D9SSW4</accession>
<evidence type="ECO:0000256" key="8">
    <source>
        <dbReference type="ARBA" id="ARBA00023012"/>
    </source>
</evidence>
<dbReference type="Gene3D" id="1.20.5.1930">
    <property type="match status" value="1"/>
</dbReference>
<dbReference type="CDD" id="cd16917">
    <property type="entry name" value="HATPase_UhpB-NarQ-NarX-like"/>
    <property type="match status" value="1"/>
</dbReference>
<evidence type="ECO:0000313" key="11">
    <source>
        <dbReference type="EMBL" id="REE97570.1"/>
    </source>
</evidence>
<evidence type="ECO:0000259" key="10">
    <source>
        <dbReference type="Pfam" id="PF07730"/>
    </source>
</evidence>
<dbReference type="Pfam" id="PF07730">
    <property type="entry name" value="HisKA_3"/>
    <property type="match status" value="1"/>
</dbReference>
<keyword evidence="7" id="KW-0067">ATP-binding</keyword>
<dbReference type="GO" id="GO:0000155">
    <property type="term" value="F:phosphorelay sensor kinase activity"/>
    <property type="evidence" value="ECO:0007669"/>
    <property type="project" value="InterPro"/>
</dbReference>
<dbReference type="PANTHER" id="PTHR24421:SF10">
    <property type="entry name" value="NITRATE_NITRITE SENSOR PROTEIN NARQ"/>
    <property type="match status" value="1"/>
</dbReference>
<comment type="caution">
    <text evidence="11">The sequence shown here is derived from an EMBL/GenBank/DDBJ whole genome shotgun (WGS) entry which is preliminary data.</text>
</comment>
<dbReference type="InterPro" id="IPR036890">
    <property type="entry name" value="HATPase_C_sf"/>
</dbReference>
<gene>
    <name evidence="11" type="ORF">DFJ69_3043</name>
</gene>
<dbReference type="InterPro" id="IPR050482">
    <property type="entry name" value="Sensor_HK_TwoCompSys"/>
</dbReference>
<dbReference type="PANTHER" id="PTHR24421">
    <property type="entry name" value="NITRATE/NITRITE SENSOR PROTEIN NARX-RELATED"/>
    <property type="match status" value="1"/>
</dbReference>
<evidence type="ECO:0000256" key="7">
    <source>
        <dbReference type="ARBA" id="ARBA00022840"/>
    </source>
</evidence>
<evidence type="ECO:0000256" key="4">
    <source>
        <dbReference type="ARBA" id="ARBA00022679"/>
    </source>
</evidence>